<comment type="caution">
    <text evidence="2">The sequence shown here is derived from an EMBL/GenBank/DDBJ whole genome shotgun (WGS) entry which is preliminary data.</text>
</comment>
<accession>A0A318TBR6</accession>
<dbReference type="PROSITE" id="PS51257">
    <property type="entry name" value="PROKAR_LIPOPROTEIN"/>
    <property type="match status" value="1"/>
</dbReference>
<name>A0A318TBR6_9RHOB</name>
<sequence>MIRKALILAALLALSACSPPAQFRTCPPEGGIGGTGACAIQPEALPAARV</sequence>
<dbReference type="Proteomes" id="UP000248311">
    <property type="component" value="Unassembled WGS sequence"/>
</dbReference>
<evidence type="ECO:0000313" key="2">
    <source>
        <dbReference type="EMBL" id="PYE85778.1"/>
    </source>
</evidence>
<dbReference type="EMBL" id="QJTE01000001">
    <property type="protein sequence ID" value="PYE85778.1"/>
    <property type="molecule type" value="Genomic_DNA"/>
</dbReference>
<protein>
    <recommendedName>
        <fullName evidence="4">Lipoprotein</fullName>
    </recommendedName>
</protein>
<dbReference type="AlphaFoldDB" id="A0A318TBR6"/>
<evidence type="ECO:0000256" key="1">
    <source>
        <dbReference type="SAM" id="SignalP"/>
    </source>
</evidence>
<feature type="signal peptide" evidence="1">
    <location>
        <begin position="1"/>
        <end position="23"/>
    </location>
</feature>
<evidence type="ECO:0008006" key="4">
    <source>
        <dbReference type="Google" id="ProtNLM"/>
    </source>
</evidence>
<reference evidence="2 3" key="1">
    <citation type="submission" date="2018-06" db="EMBL/GenBank/DDBJ databases">
        <title>Genomic Encyclopedia of Type Strains, Phase III (KMG-III): the genomes of soil and plant-associated and newly described type strains.</title>
        <authorList>
            <person name="Whitman W."/>
        </authorList>
    </citation>
    <scope>NUCLEOTIDE SEQUENCE [LARGE SCALE GENOMIC DNA]</scope>
    <source>
        <strain evidence="2 3">CECT 9025</strain>
    </source>
</reference>
<organism evidence="2 3">
    <name type="scientific">Pseudoroseicyclus aestuarii</name>
    <dbReference type="NCBI Taxonomy" id="1795041"/>
    <lineage>
        <taxon>Bacteria</taxon>
        <taxon>Pseudomonadati</taxon>
        <taxon>Pseudomonadota</taxon>
        <taxon>Alphaproteobacteria</taxon>
        <taxon>Rhodobacterales</taxon>
        <taxon>Paracoccaceae</taxon>
        <taxon>Pseudoroseicyclus</taxon>
    </lineage>
</organism>
<keyword evidence="1" id="KW-0732">Signal</keyword>
<feature type="chain" id="PRO_5016240978" description="Lipoprotein" evidence="1">
    <location>
        <begin position="24"/>
        <end position="50"/>
    </location>
</feature>
<evidence type="ECO:0000313" key="3">
    <source>
        <dbReference type="Proteomes" id="UP000248311"/>
    </source>
</evidence>
<keyword evidence="3" id="KW-1185">Reference proteome</keyword>
<dbReference type="RefSeq" id="WP_181418539.1">
    <property type="nucleotide sequence ID" value="NZ_QJTE01000001.1"/>
</dbReference>
<gene>
    <name evidence="2" type="ORF">DFP88_101450</name>
</gene>
<proteinExistence type="predicted"/>